<gene>
    <name evidence="1" type="ORF">GCM10010121_022550</name>
</gene>
<reference evidence="1" key="1">
    <citation type="journal article" date="2014" name="Int. J. Syst. Evol. Microbiol.">
        <title>Complete genome sequence of Corynebacterium casei LMG S-19264T (=DSM 44701T), isolated from a smear-ripened cheese.</title>
        <authorList>
            <consortium name="US DOE Joint Genome Institute (JGI-PGF)"/>
            <person name="Walter F."/>
            <person name="Albersmeier A."/>
            <person name="Kalinowski J."/>
            <person name="Ruckert C."/>
        </authorList>
    </citation>
    <scope>NUCLEOTIDE SEQUENCE</scope>
    <source>
        <strain evidence="1">JCM 3086</strain>
    </source>
</reference>
<evidence type="ECO:0000313" key="1">
    <source>
        <dbReference type="EMBL" id="GGJ11696.1"/>
    </source>
</evidence>
<reference evidence="1" key="2">
    <citation type="submission" date="2020-09" db="EMBL/GenBank/DDBJ databases">
        <authorList>
            <person name="Sun Q."/>
            <person name="Ohkuma M."/>
        </authorList>
    </citation>
    <scope>NUCLEOTIDE SEQUENCE</scope>
    <source>
        <strain evidence="1">JCM 3086</strain>
    </source>
</reference>
<proteinExistence type="predicted"/>
<name>A0A917NMF5_9ACTN</name>
<keyword evidence="2" id="KW-1185">Reference proteome</keyword>
<accession>A0A917NMF5</accession>
<dbReference type="Proteomes" id="UP000657574">
    <property type="component" value="Unassembled WGS sequence"/>
</dbReference>
<organism evidence="1 2">
    <name type="scientific">Streptomyces brasiliensis</name>
    <dbReference type="NCBI Taxonomy" id="1954"/>
    <lineage>
        <taxon>Bacteria</taxon>
        <taxon>Bacillati</taxon>
        <taxon>Actinomycetota</taxon>
        <taxon>Actinomycetes</taxon>
        <taxon>Kitasatosporales</taxon>
        <taxon>Streptomycetaceae</taxon>
        <taxon>Streptomyces</taxon>
    </lineage>
</organism>
<dbReference type="AlphaFoldDB" id="A0A917NMF5"/>
<sequence length="47" mass="5085">MCRPHAARFTTRGAIPRGCGFGPEEVRAAYRSYESGAAFGKVVIRIA</sequence>
<protein>
    <recommendedName>
        <fullName evidence="3">Zinc-binding dehydrogenase</fullName>
    </recommendedName>
</protein>
<dbReference type="EMBL" id="BMQA01000006">
    <property type="protein sequence ID" value="GGJ11696.1"/>
    <property type="molecule type" value="Genomic_DNA"/>
</dbReference>
<evidence type="ECO:0008006" key="3">
    <source>
        <dbReference type="Google" id="ProtNLM"/>
    </source>
</evidence>
<evidence type="ECO:0000313" key="2">
    <source>
        <dbReference type="Proteomes" id="UP000657574"/>
    </source>
</evidence>
<comment type="caution">
    <text evidence="1">The sequence shown here is derived from an EMBL/GenBank/DDBJ whole genome shotgun (WGS) entry which is preliminary data.</text>
</comment>